<dbReference type="InterPro" id="IPR001387">
    <property type="entry name" value="Cro/C1-type_HTH"/>
</dbReference>
<dbReference type="RefSeq" id="WP_192773179.1">
    <property type="nucleotide sequence ID" value="NZ_BAAASY010000019.1"/>
</dbReference>
<dbReference type="InterPro" id="IPR014710">
    <property type="entry name" value="RmlC-like_jellyroll"/>
</dbReference>
<dbReference type="SUPFAM" id="SSF51182">
    <property type="entry name" value="RmlC-like cupins"/>
    <property type="match status" value="1"/>
</dbReference>
<evidence type="ECO:0000256" key="1">
    <source>
        <dbReference type="ARBA" id="ARBA00023125"/>
    </source>
</evidence>
<accession>A0ABR9K6R6</accession>
<keyword evidence="1" id="KW-0238">DNA-binding</keyword>
<dbReference type="InterPro" id="IPR013096">
    <property type="entry name" value="Cupin_2"/>
</dbReference>
<name>A0ABR9K6R6_9ACTN</name>
<dbReference type="Proteomes" id="UP000661607">
    <property type="component" value="Unassembled WGS sequence"/>
</dbReference>
<dbReference type="PROSITE" id="PS50943">
    <property type="entry name" value="HTH_CROC1"/>
    <property type="match status" value="1"/>
</dbReference>
<dbReference type="InterPro" id="IPR050807">
    <property type="entry name" value="TransReg_Diox_bact_type"/>
</dbReference>
<keyword evidence="4" id="KW-1185">Reference proteome</keyword>
<gene>
    <name evidence="3" type="ORF">H4W81_000369</name>
</gene>
<dbReference type="EMBL" id="JADBEF010000001">
    <property type="protein sequence ID" value="MBE1557590.1"/>
    <property type="molecule type" value="Genomic_DNA"/>
</dbReference>
<dbReference type="InterPro" id="IPR011051">
    <property type="entry name" value="RmlC_Cupin_sf"/>
</dbReference>
<dbReference type="SMART" id="SM00530">
    <property type="entry name" value="HTH_XRE"/>
    <property type="match status" value="1"/>
</dbReference>
<feature type="domain" description="HTH cro/C1-type" evidence="2">
    <location>
        <begin position="15"/>
        <end position="69"/>
    </location>
</feature>
<dbReference type="Gene3D" id="2.60.120.10">
    <property type="entry name" value="Jelly Rolls"/>
    <property type="match status" value="1"/>
</dbReference>
<organism evidence="3 4">
    <name type="scientific">Nonomuraea africana</name>
    <dbReference type="NCBI Taxonomy" id="46171"/>
    <lineage>
        <taxon>Bacteria</taxon>
        <taxon>Bacillati</taxon>
        <taxon>Actinomycetota</taxon>
        <taxon>Actinomycetes</taxon>
        <taxon>Streptosporangiales</taxon>
        <taxon>Streptosporangiaceae</taxon>
        <taxon>Nonomuraea</taxon>
    </lineage>
</organism>
<proteinExistence type="predicted"/>
<dbReference type="PANTHER" id="PTHR46797:SF2">
    <property type="entry name" value="TRANSCRIPTIONAL REGULATOR"/>
    <property type="match status" value="1"/>
</dbReference>
<protein>
    <submittedName>
        <fullName evidence="3">Transcriptional regulator with XRE-family HTH domain</fullName>
    </submittedName>
</protein>
<dbReference type="CDD" id="cd02209">
    <property type="entry name" value="cupin_XRE_C"/>
    <property type="match status" value="1"/>
</dbReference>
<dbReference type="InterPro" id="IPR010982">
    <property type="entry name" value="Lambda_DNA-bd_dom_sf"/>
</dbReference>
<dbReference type="Gene3D" id="1.10.260.40">
    <property type="entry name" value="lambda repressor-like DNA-binding domains"/>
    <property type="match status" value="1"/>
</dbReference>
<evidence type="ECO:0000259" key="2">
    <source>
        <dbReference type="PROSITE" id="PS50943"/>
    </source>
</evidence>
<dbReference type="Pfam" id="PF07883">
    <property type="entry name" value="Cupin_2"/>
    <property type="match status" value="1"/>
</dbReference>
<dbReference type="CDD" id="cd00093">
    <property type="entry name" value="HTH_XRE"/>
    <property type="match status" value="1"/>
</dbReference>
<dbReference type="SUPFAM" id="SSF47413">
    <property type="entry name" value="lambda repressor-like DNA-binding domains"/>
    <property type="match status" value="1"/>
</dbReference>
<reference evidence="3 4" key="1">
    <citation type="submission" date="2020-10" db="EMBL/GenBank/DDBJ databases">
        <title>Sequencing the genomes of 1000 actinobacteria strains.</title>
        <authorList>
            <person name="Klenk H.-P."/>
        </authorList>
    </citation>
    <scope>NUCLEOTIDE SEQUENCE [LARGE SCALE GENOMIC DNA]</scope>
    <source>
        <strain evidence="3 4">DSM 43748</strain>
    </source>
</reference>
<dbReference type="Pfam" id="PF01381">
    <property type="entry name" value="HTH_3"/>
    <property type="match status" value="1"/>
</dbReference>
<sequence>MTHDTSQAQAVGGRIRARRKELGRTLQEVADAAGLSKSFISQVEIGKSVPSVAALEQISAALDVPIGTFVATQMAREDGLETGEVLVVRSDGRKSLLFPRDRNPLQLLTPDLQRQFEVLLAEDSPGEWHEVKRYSDSGEEFGLVLEGAYEIQVGDEMHTVNAGDSIYFSPEGDYRLRAVGDGPCRAIWVATPPAF</sequence>
<evidence type="ECO:0000313" key="3">
    <source>
        <dbReference type="EMBL" id="MBE1557590.1"/>
    </source>
</evidence>
<evidence type="ECO:0000313" key="4">
    <source>
        <dbReference type="Proteomes" id="UP000661607"/>
    </source>
</evidence>
<comment type="caution">
    <text evidence="3">The sequence shown here is derived from an EMBL/GenBank/DDBJ whole genome shotgun (WGS) entry which is preliminary data.</text>
</comment>
<dbReference type="PANTHER" id="PTHR46797">
    <property type="entry name" value="HTH-TYPE TRANSCRIPTIONAL REGULATOR"/>
    <property type="match status" value="1"/>
</dbReference>